<keyword evidence="2" id="KW-1185">Reference proteome</keyword>
<dbReference type="AlphaFoldDB" id="A0A365QU15"/>
<dbReference type="SUPFAM" id="SSF81901">
    <property type="entry name" value="HCP-like"/>
    <property type="match status" value="1"/>
</dbReference>
<proteinExistence type="predicted"/>
<evidence type="ECO:0000313" key="2">
    <source>
        <dbReference type="Proteomes" id="UP000252458"/>
    </source>
</evidence>
<dbReference type="Proteomes" id="UP000252458">
    <property type="component" value="Unassembled WGS sequence"/>
</dbReference>
<protein>
    <recommendedName>
        <fullName evidence="3">Sel1 repeat family protein</fullName>
    </recommendedName>
</protein>
<comment type="caution">
    <text evidence="1">The sequence shown here is derived from an EMBL/GenBank/DDBJ whole genome shotgun (WGS) entry which is preliminary data.</text>
</comment>
<evidence type="ECO:0000313" key="1">
    <source>
        <dbReference type="EMBL" id="RBB37538.1"/>
    </source>
</evidence>
<accession>A0A365QU15</accession>
<dbReference type="EMBL" id="QMFZ01000018">
    <property type="protein sequence ID" value="RBB37538.1"/>
    <property type="molecule type" value="Genomic_DNA"/>
</dbReference>
<dbReference type="RefSeq" id="WP_113046392.1">
    <property type="nucleotide sequence ID" value="NZ_QMFZ01000018.1"/>
</dbReference>
<dbReference type="InterPro" id="IPR011990">
    <property type="entry name" value="TPR-like_helical_dom_sf"/>
</dbReference>
<name>A0A365QU15_9BURK</name>
<dbReference type="Gene3D" id="1.25.40.10">
    <property type="entry name" value="Tetratricopeptide repeat domain"/>
    <property type="match status" value="1"/>
</dbReference>
<gene>
    <name evidence="1" type="ORF">DPV79_21315</name>
</gene>
<reference evidence="1 2" key="1">
    <citation type="submission" date="2018-06" db="EMBL/GenBank/DDBJ databases">
        <title>Draft genome sequence of Burkholderia reimsis strain BE51 isolated from a French agricultural soil.</title>
        <authorList>
            <person name="Esmaeel Q."/>
        </authorList>
    </citation>
    <scope>NUCLEOTIDE SEQUENCE [LARGE SCALE GENOMIC DNA]</scope>
    <source>
        <strain evidence="1 2">BE51</strain>
    </source>
</reference>
<evidence type="ECO:0008006" key="3">
    <source>
        <dbReference type="Google" id="ProtNLM"/>
    </source>
</evidence>
<sequence length="62" mass="6680">MGFHLNNGISIMSDYQDAHDLSLRATAGDAQAQFNLAGRYANGEGVQQSSRNAAYWYARAAG</sequence>
<organism evidence="1 2">
    <name type="scientific">Burkholderia reimsis</name>
    <dbReference type="NCBI Taxonomy" id="2234132"/>
    <lineage>
        <taxon>Bacteria</taxon>
        <taxon>Pseudomonadati</taxon>
        <taxon>Pseudomonadota</taxon>
        <taxon>Betaproteobacteria</taxon>
        <taxon>Burkholderiales</taxon>
        <taxon>Burkholderiaceae</taxon>
        <taxon>Burkholderia</taxon>
    </lineage>
</organism>